<dbReference type="RefSeq" id="XP_004255208.1">
    <property type="nucleotide sequence ID" value="XM_004255160.1"/>
</dbReference>
<evidence type="ECO:0000256" key="5">
    <source>
        <dbReference type="ARBA" id="ARBA00023038"/>
    </source>
</evidence>
<evidence type="ECO:0000256" key="4">
    <source>
        <dbReference type="ARBA" id="ARBA00022833"/>
    </source>
</evidence>
<accession>A0A0A1U310</accession>
<dbReference type="GO" id="GO:0005737">
    <property type="term" value="C:cytoplasm"/>
    <property type="evidence" value="ECO:0007669"/>
    <property type="project" value="TreeGrafter"/>
</dbReference>
<name>A0A0A1U310_ENTIV</name>
<proteinExistence type="predicted"/>
<dbReference type="Pfam" id="PF00412">
    <property type="entry name" value="LIM"/>
    <property type="match status" value="1"/>
</dbReference>
<dbReference type="EMBL" id="KB206756">
    <property type="protein sequence ID" value="ELP88437.1"/>
    <property type="molecule type" value="Genomic_DNA"/>
</dbReference>
<dbReference type="OrthoDB" id="25654at2759"/>
<dbReference type="FunFam" id="2.10.110.10:FF:000001">
    <property type="entry name" value="Cysteine and glycine-rich protein 1"/>
    <property type="match status" value="1"/>
</dbReference>
<dbReference type="GO" id="GO:0030036">
    <property type="term" value="P:actin cytoskeleton organization"/>
    <property type="evidence" value="ECO:0007669"/>
    <property type="project" value="TreeGrafter"/>
</dbReference>
<organism evidence="9 10">
    <name type="scientific">Entamoeba invadens IP1</name>
    <dbReference type="NCBI Taxonomy" id="370355"/>
    <lineage>
        <taxon>Eukaryota</taxon>
        <taxon>Amoebozoa</taxon>
        <taxon>Evosea</taxon>
        <taxon>Archamoebae</taxon>
        <taxon>Mastigamoebida</taxon>
        <taxon>Entamoebidae</taxon>
        <taxon>Entamoeba</taxon>
    </lineage>
</organism>
<keyword evidence="4 7" id="KW-0862">Zinc</keyword>
<keyword evidence="3" id="KW-0677">Repeat</keyword>
<reference evidence="9 10" key="1">
    <citation type="submission" date="2012-10" db="EMBL/GenBank/DDBJ databases">
        <authorList>
            <person name="Zafar N."/>
            <person name="Inman J."/>
            <person name="Hall N."/>
            <person name="Lorenzi H."/>
            <person name="Caler E."/>
        </authorList>
    </citation>
    <scope>NUCLEOTIDE SEQUENCE [LARGE SCALE GENOMIC DNA]</scope>
    <source>
        <strain evidence="9 10">IP1</strain>
    </source>
</reference>
<sequence>MSDNKCPTCGKRVYFNERLTFAGRDYHKIGCFKCTSCHKTLEISKARESDGLPYCVNCHTQKQGLKGFQPGNVLTSYTGYGGGSGSTDNTSVVGGKVAEAAAAEDAEQRRNAPAQKVAPKAAPVAGPKFCPNCGAKNNGGKFCPECGAKF</sequence>
<dbReference type="PANTHER" id="PTHR24215:SF35">
    <property type="entry name" value="MUSCLE LIM PROTEIN MLP84B"/>
    <property type="match status" value="1"/>
</dbReference>
<evidence type="ECO:0000256" key="6">
    <source>
        <dbReference type="ARBA" id="ARBA00023242"/>
    </source>
</evidence>
<dbReference type="GeneID" id="14887283"/>
<evidence type="ECO:0000259" key="8">
    <source>
        <dbReference type="PROSITE" id="PS50023"/>
    </source>
</evidence>
<evidence type="ECO:0000256" key="2">
    <source>
        <dbReference type="ARBA" id="ARBA00022723"/>
    </source>
</evidence>
<dbReference type="VEuPathDB" id="AmoebaDB:EIN_229700"/>
<keyword evidence="10" id="KW-1185">Reference proteome</keyword>
<evidence type="ECO:0000256" key="7">
    <source>
        <dbReference type="PROSITE-ProRule" id="PRU00125"/>
    </source>
</evidence>
<dbReference type="KEGG" id="eiv:EIN_229700"/>
<dbReference type="PROSITE" id="PS50023">
    <property type="entry name" value="LIM_DOMAIN_2"/>
    <property type="match status" value="1"/>
</dbReference>
<dbReference type="CDD" id="cd09326">
    <property type="entry name" value="LIM_CRP_like"/>
    <property type="match status" value="1"/>
</dbReference>
<dbReference type="OMA" id="YCANCHA"/>
<evidence type="ECO:0000313" key="9">
    <source>
        <dbReference type="EMBL" id="ELP88437.1"/>
    </source>
</evidence>
<gene>
    <name evidence="9" type="ORF">EIN_229700</name>
</gene>
<dbReference type="Proteomes" id="UP000014680">
    <property type="component" value="Unassembled WGS sequence"/>
</dbReference>
<keyword evidence="6" id="KW-0539">Nucleus</keyword>
<feature type="domain" description="LIM zinc-binding" evidence="8">
    <location>
        <begin position="4"/>
        <end position="65"/>
    </location>
</feature>
<evidence type="ECO:0000256" key="1">
    <source>
        <dbReference type="ARBA" id="ARBA00004123"/>
    </source>
</evidence>
<dbReference type="GO" id="GO:0005634">
    <property type="term" value="C:nucleus"/>
    <property type="evidence" value="ECO:0007669"/>
    <property type="project" value="UniProtKB-SubCell"/>
</dbReference>
<protein>
    <submittedName>
        <fullName evidence="9">Muscle LIM protein, putative</fullName>
    </submittedName>
</protein>
<evidence type="ECO:0000256" key="3">
    <source>
        <dbReference type="ARBA" id="ARBA00022737"/>
    </source>
</evidence>
<dbReference type="InterPro" id="IPR001781">
    <property type="entry name" value="Znf_LIM"/>
</dbReference>
<dbReference type="AlphaFoldDB" id="A0A0A1U310"/>
<dbReference type="SUPFAM" id="SSF57716">
    <property type="entry name" value="Glucocorticoid receptor-like (DNA-binding domain)"/>
    <property type="match status" value="2"/>
</dbReference>
<dbReference type="SMART" id="SM00132">
    <property type="entry name" value="LIM"/>
    <property type="match status" value="1"/>
</dbReference>
<dbReference type="GO" id="GO:0046872">
    <property type="term" value="F:metal ion binding"/>
    <property type="evidence" value="ECO:0007669"/>
    <property type="project" value="UniProtKB-KW"/>
</dbReference>
<comment type="subcellular location">
    <subcellularLocation>
        <location evidence="1">Nucleus</location>
    </subcellularLocation>
</comment>
<dbReference type="PANTHER" id="PTHR24215">
    <property type="entry name" value="RHO-GTPASE-ACTIVATING PROTEIN LRG1"/>
    <property type="match status" value="1"/>
</dbReference>
<evidence type="ECO:0000313" key="10">
    <source>
        <dbReference type="Proteomes" id="UP000014680"/>
    </source>
</evidence>
<dbReference type="Gene3D" id="2.10.110.10">
    <property type="entry name" value="Cysteine Rich Protein"/>
    <property type="match status" value="1"/>
</dbReference>
<keyword evidence="5 7" id="KW-0440">LIM domain</keyword>
<keyword evidence="2 7" id="KW-0479">Metal-binding</keyword>